<proteinExistence type="predicted"/>
<name>A0ABQ6M3P5_9STRA</name>
<evidence type="ECO:0008006" key="4">
    <source>
        <dbReference type="Google" id="ProtNLM"/>
    </source>
</evidence>
<protein>
    <recommendedName>
        <fullName evidence="4">Ankyrin repeat protein</fullName>
    </recommendedName>
</protein>
<gene>
    <name evidence="2" type="ORF">TeGR_g7267</name>
</gene>
<dbReference type="InterPro" id="IPR036770">
    <property type="entry name" value="Ankyrin_rpt-contain_sf"/>
</dbReference>
<sequence length="269" mass="29545">MENQPSPYELASRRAPGEPPVSIVDYNKAWAMFKDKETDLSYFMSRQTGECTYAQPPHPPPSTNSAPVQAPARPTEEHFADAMQGKKEDVVLDPPEEEYPGSASGFADERFDTSSYIPSTNIRDIDMNLFKACRDGKAETVLNHLVGKGADFHDPDLFSDVNVGWHAKRTGLGWDAVPSEPPFDVEPTSFFWAAGTEPGGGEPEGAKRAVTGDTLLHIALKTKRKDIVRWLASTDSLDLNAVNAKGETPAIVADMLGLTSMYTYYFVLK</sequence>
<dbReference type="EMBL" id="BRYB01002392">
    <property type="protein sequence ID" value="GMI18978.1"/>
    <property type="molecule type" value="Genomic_DNA"/>
</dbReference>
<dbReference type="Gene3D" id="1.25.40.20">
    <property type="entry name" value="Ankyrin repeat-containing domain"/>
    <property type="match status" value="1"/>
</dbReference>
<comment type="caution">
    <text evidence="2">The sequence shown here is derived from an EMBL/GenBank/DDBJ whole genome shotgun (WGS) entry which is preliminary data.</text>
</comment>
<keyword evidence="3" id="KW-1185">Reference proteome</keyword>
<feature type="region of interest" description="Disordered" evidence="1">
    <location>
        <begin position="1"/>
        <end position="21"/>
    </location>
</feature>
<reference evidence="2 3" key="1">
    <citation type="journal article" date="2023" name="Commun. Biol.">
        <title>Genome analysis of Parmales, the sister group of diatoms, reveals the evolutionary specialization of diatoms from phago-mixotrophs to photoautotrophs.</title>
        <authorList>
            <person name="Ban H."/>
            <person name="Sato S."/>
            <person name="Yoshikawa S."/>
            <person name="Yamada K."/>
            <person name="Nakamura Y."/>
            <person name="Ichinomiya M."/>
            <person name="Sato N."/>
            <person name="Blanc-Mathieu R."/>
            <person name="Endo H."/>
            <person name="Kuwata A."/>
            <person name="Ogata H."/>
        </authorList>
    </citation>
    <scope>NUCLEOTIDE SEQUENCE [LARGE SCALE GENOMIC DNA]</scope>
</reference>
<dbReference type="Proteomes" id="UP001165060">
    <property type="component" value="Unassembled WGS sequence"/>
</dbReference>
<accession>A0ABQ6M3P5</accession>
<evidence type="ECO:0000313" key="3">
    <source>
        <dbReference type="Proteomes" id="UP001165060"/>
    </source>
</evidence>
<organism evidence="2 3">
    <name type="scientific">Tetraparma gracilis</name>
    <dbReference type="NCBI Taxonomy" id="2962635"/>
    <lineage>
        <taxon>Eukaryota</taxon>
        <taxon>Sar</taxon>
        <taxon>Stramenopiles</taxon>
        <taxon>Ochrophyta</taxon>
        <taxon>Bolidophyceae</taxon>
        <taxon>Parmales</taxon>
        <taxon>Triparmaceae</taxon>
        <taxon>Tetraparma</taxon>
    </lineage>
</organism>
<dbReference type="SUPFAM" id="SSF48403">
    <property type="entry name" value="Ankyrin repeat"/>
    <property type="match status" value="1"/>
</dbReference>
<evidence type="ECO:0000256" key="1">
    <source>
        <dbReference type="SAM" id="MobiDB-lite"/>
    </source>
</evidence>
<feature type="region of interest" description="Disordered" evidence="1">
    <location>
        <begin position="51"/>
        <end position="74"/>
    </location>
</feature>
<evidence type="ECO:0000313" key="2">
    <source>
        <dbReference type="EMBL" id="GMI18978.1"/>
    </source>
</evidence>